<name>A0A286JZV9_PSESF</name>
<protein>
    <submittedName>
        <fullName evidence="1">Uncharacterized protein</fullName>
    </submittedName>
</protein>
<organism evidence="1">
    <name type="scientific">Pseudomonas syringae pv. actinidiae</name>
    <dbReference type="NCBI Taxonomy" id="103796"/>
    <lineage>
        <taxon>Bacteria</taxon>
        <taxon>Pseudomonadati</taxon>
        <taxon>Pseudomonadota</taxon>
        <taxon>Gammaproteobacteria</taxon>
        <taxon>Pseudomonadales</taxon>
        <taxon>Pseudomonadaceae</taxon>
        <taxon>Pseudomonas</taxon>
        <taxon>Pseudomonas syringae</taxon>
    </lineage>
</organism>
<proteinExistence type="predicted"/>
<dbReference type="EMBL" id="KU950310">
    <property type="protein sequence ID" value="AMW88333.1"/>
    <property type="molecule type" value="Genomic_DNA"/>
</dbReference>
<dbReference type="AlphaFoldDB" id="A0A286JZV9"/>
<evidence type="ECO:0000313" key="1">
    <source>
        <dbReference type="EMBL" id="AMW88333.1"/>
    </source>
</evidence>
<geneLocation type="plasmid" evidence="1">
    <name>pMG2_SR198</name>
</geneLocation>
<keyword evidence="1" id="KW-0614">Plasmid</keyword>
<reference evidence="1" key="1">
    <citation type="submission" date="2016-03" db="EMBL/GenBank/DDBJ databases">
        <title>The evolution of Pseudomonas syringe pv. actinidiae in New Zealand.</title>
        <authorList>
            <person name="Butler M.I."/>
            <person name="Taiaroa G."/>
            <person name="Stockwell P."/>
            <person name="Lamont I."/>
            <person name="Poulter R."/>
        </authorList>
    </citation>
    <scope>NUCLEOTIDE SEQUENCE</scope>
    <source>
        <strain evidence="1">SR198</strain>
        <plasmid evidence="1">pMG2_SR198</plasmid>
    </source>
</reference>
<accession>A0A286JZV9</accession>
<sequence length="44" mass="4871">MFKSHRQAQMLMTRSLRADDAKITFMKASTGSLERVNATGVGNI</sequence>